<dbReference type="SUPFAM" id="SSF53756">
    <property type="entry name" value="UDP-Glycosyltransferase/glycogen phosphorylase"/>
    <property type="match status" value="1"/>
</dbReference>
<sequence>MEAYRVFEQALAVYAVSLALVSRNDYPIGLGRCWSNEVLDSLRMRQLKLSLTASHYGLAGLVSQDSLMRFLFVTAFPPFPIDRSGGAIRSKLIIDALSAIGEVSLFYLNYRGEDHFIEDEINRFDHAMNWNVERSINFFNKGIRKRLNKVLRALRMFYRDDLAAAGIEVSGTAARALQDLAESRRFDLVVGRLSRATAVSGLLDIDELPLLVDADDWEPSRIRSQLAMTPHWDLPARAMLGRMKLGSDRLASRLLTRADHIFLASDKDTQSLASNITTTLPNLPLTREGGSIPPLPRSPAGSKTVFGVGEWTARQNSDGMTWFLRYCWPIIVGRLPEAKLRIAGRSHAALSRNWGRSHNVEVLGFVDDLAREYDQAAVIATPITWGGGTKIKVLEALAHGRVPLGTTHAFDGALSEAELAQIDLTSDDPAELADRFVVAITDPEARWAKEVQCLEYFQSNYKLDDFNDTIQRKVLEIVEATRRGKKPDHKEVQTLNSLGSQPAHKEGIT</sequence>
<proteinExistence type="predicted"/>
<evidence type="ECO:0000313" key="3">
    <source>
        <dbReference type="Proteomes" id="UP000309667"/>
    </source>
</evidence>
<keyword evidence="3" id="KW-1185">Reference proteome</keyword>
<gene>
    <name evidence="2" type="ORF">E9677_07985</name>
</gene>
<name>A0ABY2QW31_9HYPH</name>
<feature type="region of interest" description="Disordered" evidence="1">
    <location>
        <begin position="483"/>
        <end position="509"/>
    </location>
</feature>
<protein>
    <submittedName>
        <fullName evidence="2">Glycosyltransferase</fullName>
    </submittedName>
</protein>
<comment type="caution">
    <text evidence="2">The sequence shown here is derived from an EMBL/GenBank/DDBJ whole genome shotgun (WGS) entry which is preliminary data.</text>
</comment>
<reference evidence="2 3" key="1">
    <citation type="submission" date="2019-04" db="EMBL/GenBank/DDBJ databases">
        <title>Genome sequence of strain 7209-2.</title>
        <authorList>
            <person name="Gao J."/>
            <person name="Sun J."/>
        </authorList>
    </citation>
    <scope>NUCLEOTIDE SEQUENCE [LARGE SCALE GENOMIC DNA]</scope>
    <source>
        <strain evidence="2 3">7209-2</strain>
    </source>
</reference>
<dbReference type="Proteomes" id="UP000309667">
    <property type="component" value="Unassembled WGS sequence"/>
</dbReference>
<dbReference type="EMBL" id="STGT01000002">
    <property type="protein sequence ID" value="THV15288.1"/>
    <property type="molecule type" value="Genomic_DNA"/>
</dbReference>
<dbReference type="Gene3D" id="3.40.50.2000">
    <property type="entry name" value="Glycogen Phosphorylase B"/>
    <property type="match status" value="2"/>
</dbReference>
<dbReference type="Pfam" id="PF13692">
    <property type="entry name" value="Glyco_trans_1_4"/>
    <property type="match status" value="1"/>
</dbReference>
<accession>A0ABY2QW31</accession>
<evidence type="ECO:0000256" key="1">
    <source>
        <dbReference type="SAM" id="MobiDB-lite"/>
    </source>
</evidence>
<organism evidence="2 3">
    <name type="scientific">Rhizobium rhizophilum</name>
    <dbReference type="NCBI Taxonomy" id="1850373"/>
    <lineage>
        <taxon>Bacteria</taxon>
        <taxon>Pseudomonadati</taxon>
        <taxon>Pseudomonadota</taxon>
        <taxon>Alphaproteobacteria</taxon>
        <taxon>Hyphomicrobiales</taxon>
        <taxon>Rhizobiaceae</taxon>
        <taxon>Rhizobium/Agrobacterium group</taxon>
        <taxon>Rhizobium</taxon>
    </lineage>
</organism>
<dbReference type="RefSeq" id="WP_136557574.1">
    <property type="nucleotide sequence ID" value="NZ_STGT01000002.1"/>
</dbReference>
<evidence type="ECO:0000313" key="2">
    <source>
        <dbReference type="EMBL" id="THV15288.1"/>
    </source>
</evidence>
<feature type="compositionally biased region" description="Basic and acidic residues" evidence="1">
    <location>
        <begin position="483"/>
        <end position="492"/>
    </location>
</feature>